<dbReference type="PANTHER" id="PTHR23513">
    <property type="entry name" value="INTEGRAL MEMBRANE EFFLUX PROTEIN-RELATED"/>
    <property type="match status" value="1"/>
</dbReference>
<dbReference type="SUPFAM" id="SSF103473">
    <property type="entry name" value="MFS general substrate transporter"/>
    <property type="match status" value="1"/>
</dbReference>
<keyword evidence="9" id="KW-1185">Reference proteome</keyword>
<protein>
    <submittedName>
        <fullName evidence="8">MFS transporter</fullName>
    </submittedName>
</protein>
<comment type="caution">
    <text evidence="8">The sequence shown here is derived from an EMBL/GenBank/DDBJ whole genome shotgun (WGS) entry which is preliminary data.</text>
</comment>
<name>A0A402BHI8_9CHLR</name>
<evidence type="ECO:0000256" key="3">
    <source>
        <dbReference type="ARBA" id="ARBA00022692"/>
    </source>
</evidence>
<organism evidence="8 9">
    <name type="scientific">Dictyobacter alpinus</name>
    <dbReference type="NCBI Taxonomy" id="2014873"/>
    <lineage>
        <taxon>Bacteria</taxon>
        <taxon>Bacillati</taxon>
        <taxon>Chloroflexota</taxon>
        <taxon>Ktedonobacteria</taxon>
        <taxon>Ktedonobacterales</taxon>
        <taxon>Dictyobacteraceae</taxon>
        <taxon>Dictyobacter</taxon>
    </lineage>
</organism>
<evidence type="ECO:0000259" key="7">
    <source>
        <dbReference type="PROSITE" id="PS50850"/>
    </source>
</evidence>
<feature type="transmembrane region" description="Helical" evidence="6">
    <location>
        <begin position="82"/>
        <end position="103"/>
    </location>
</feature>
<feature type="transmembrane region" description="Helical" evidence="6">
    <location>
        <begin position="276"/>
        <end position="296"/>
    </location>
</feature>
<feature type="transmembrane region" description="Helical" evidence="6">
    <location>
        <begin position="241"/>
        <end position="264"/>
    </location>
</feature>
<feature type="transmembrane region" description="Helical" evidence="6">
    <location>
        <begin position="50"/>
        <end position="70"/>
    </location>
</feature>
<evidence type="ECO:0000256" key="6">
    <source>
        <dbReference type="SAM" id="Phobius"/>
    </source>
</evidence>
<dbReference type="CDD" id="cd06173">
    <property type="entry name" value="MFS_MefA_like"/>
    <property type="match status" value="1"/>
</dbReference>
<evidence type="ECO:0000256" key="2">
    <source>
        <dbReference type="ARBA" id="ARBA00022475"/>
    </source>
</evidence>
<dbReference type="InterPro" id="IPR011701">
    <property type="entry name" value="MFS"/>
</dbReference>
<evidence type="ECO:0000313" key="9">
    <source>
        <dbReference type="Proteomes" id="UP000287171"/>
    </source>
</evidence>
<reference evidence="9" key="1">
    <citation type="submission" date="2018-12" db="EMBL/GenBank/DDBJ databases">
        <title>Tengunoibacter tsumagoiensis gen. nov., sp. nov., Dictyobacter kobayashii sp. nov., D. alpinus sp. nov., and D. joshuensis sp. nov. and description of Dictyobacteraceae fam. nov. within the order Ktedonobacterales isolated from Tengu-no-mugimeshi.</title>
        <authorList>
            <person name="Wang C.M."/>
            <person name="Zheng Y."/>
            <person name="Sakai Y."/>
            <person name="Toyoda A."/>
            <person name="Minakuchi Y."/>
            <person name="Abe K."/>
            <person name="Yokota A."/>
            <person name="Yabe S."/>
        </authorList>
    </citation>
    <scope>NUCLEOTIDE SEQUENCE [LARGE SCALE GENOMIC DNA]</scope>
    <source>
        <strain evidence="9">Uno16</strain>
    </source>
</reference>
<dbReference type="PANTHER" id="PTHR23513:SF11">
    <property type="entry name" value="STAPHYLOFERRIN A TRANSPORTER"/>
    <property type="match status" value="1"/>
</dbReference>
<evidence type="ECO:0000256" key="1">
    <source>
        <dbReference type="ARBA" id="ARBA00004651"/>
    </source>
</evidence>
<comment type="subcellular location">
    <subcellularLocation>
        <location evidence="1">Cell membrane</location>
        <topology evidence="1">Multi-pass membrane protein</topology>
    </subcellularLocation>
</comment>
<accession>A0A402BHI8</accession>
<keyword evidence="2" id="KW-1003">Cell membrane</keyword>
<dbReference type="Pfam" id="PF07690">
    <property type="entry name" value="MFS_1"/>
    <property type="match status" value="1"/>
</dbReference>
<gene>
    <name evidence="8" type="ORF">KDA_62730</name>
</gene>
<evidence type="ECO:0000256" key="4">
    <source>
        <dbReference type="ARBA" id="ARBA00022989"/>
    </source>
</evidence>
<dbReference type="Proteomes" id="UP000287171">
    <property type="component" value="Unassembled WGS sequence"/>
</dbReference>
<feature type="transmembrane region" description="Helical" evidence="6">
    <location>
        <begin position="177"/>
        <end position="198"/>
    </location>
</feature>
<evidence type="ECO:0000313" key="8">
    <source>
        <dbReference type="EMBL" id="GCE30789.1"/>
    </source>
</evidence>
<sequence>MSIIRYLHLTRALHSRAFALLWLGQTVSVLGNAVFLLAIGWQTLQLTHSATATAIVETAGMLPGVVLLVFGGVAADRLPRRLIMFLSDIGCGLAVLLIAFLTWTHDLHYWHLVGLVGFFGITSSFFGPAYASISPQLVDKDALTSANALRGLSRQLSGLLGPLLSVSMISFGGFASVYAFDGLTFLVSAACLHLMYLLPPGPDTVNHGRLKQNSGAIKHHTLGLIIVDARDGLRYMMQVPWLWISEVVFIMASLGIAAPVIVALPKLITSHYHAGAWLLGAYVTARAIGSMLAILLVGQLSRIRHRGLLVYLTSIMSSMGVVALGWFSVPIAVIIVGIFMGFFGGLADTWWPVLIQEYVPADKLGRVSSVDQMGASLIWPLGFFLAGELSDTLGPSWVFIVGGLFSVLLRICALSLRDIRHLE</sequence>
<dbReference type="GO" id="GO:0022857">
    <property type="term" value="F:transmembrane transporter activity"/>
    <property type="evidence" value="ECO:0007669"/>
    <property type="project" value="InterPro"/>
</dbReference>
<keyword evidence="5 6" id="KW-0472">Membrane</keyword>
<proteinExistence type="predicted"/>
<dbReference type="EMBL" id="BIFT01000002">
    <property type="protein sequence ID" value="GCE30789.1"/>
    <property type="molecule type" value="Genomic_DNA"/>
</dbReference>
<feature type="transmembrane region" description="Helical" evidence="6">
    <location>
        <begin position="397"/>
        <end position="416"/>
    </location>
</feature>
<dbReference type="RefSeq" id="WP_161982537.1">
    <property type="nucleotide sequence ID" value="NZ_BIFT01000002.1"/>
</dbReference>
<evidence type="ECO:0000256" key="5">
    <source>
        <dbReference type="ARBA" id="ARBA00023136"/>
    </source>
</evidence>
<feature type="transmembrane region" description="Helical" evidence="6">
    <location>
        <begin position="152"/>
        <end position="171"/>
    </location>
</feature>
<dbReference type="Gene3D" id="1.20.1250.20">
    <property type="entry name" value="MFS general substrate transporter like domains"/>
    <property type="match status" value="1"/>
</dbReference>
<dbReference type="PROSITE" id="PS50850">
    <property type="entry name" value="MFS"/>
    <property type="match status" value="1"/>
</dbReference>
<keyword evidence="4 6" id="KW-1133">Transmembrane helix</keyword>
<feature type="transmembrane region" description="Helical" evidence="6">
    <location>
        <begin position="109"/>
        <end position="131"/>
    </location>
</feature>
<dbReference type="InterPro" id="IPR036259">
    <property type="entry name" value="MFS_trans_sf"/>
</dbReference>
<dbReference type="GO" id="GO:0005886">
    <property type="term" value="C:plasma membrane"/>
    <property type="evidence" value="ECO:0007669"/>
    <property type="project" value="UniProtKB-SubCell"/>
</dbReference>
<dbReference type="InterPro" id="IPR020846">
    <property type="entry name" value="MFS_dom"/>
</dbReference>
<keyword evidence="3 6" id="KW-0812">Transmembrane</keyword>
<feature type="domain" description="Major facilitator superfamily (MFS) profile" evidence="7">
    <location>
        <begin position="241"/>
        <end position="423"/>
    </location>
</feature>
<feature type="transmembrane region" description="Helical" evidence="6">
    <location>
        <begin position="20"/>
        <end position="44"/>
    </location>
</feature>
<dbReference type="AlphaFoldDB" id="A0A402BHI8"/>